<organism evidence="2">
    <name type="scientific">Candidatus Kentrum sp. FM</name>
    <dbReference type="NCBI Taxonomy" id="2126340"/>
    <lineage>
        <taxon>Bacteria</taxon>
        <taxon>Pseudomonadati</taxon>
        <taxon>Pseudomonadota</taxon>
        <taxon>Gammaproteobacteria</taxon>
        <taxon>Candidatus Kentrum</taxon>
    </lineage>
</organism>
<name>A0A450RXT3_9GAMM</name>
<dbReference type="EMBL" id="CAADEZ010000007">
    <property type="protein sequence ID" value="VFJ43263.1"/>
    <property type="molecule type" value="Genomic_DNA"/>
</dbReference>
<dbReference type="EMBL" id="CAADFA010000007">
    <property type="protein sequence ID" value="VFJ43971.1"/>
    <property type="molecule type" value="Genomic_DNA"/>
</dbReference>
<gene>
    <name evidence="1" type="ORF">BECKFM1743A_GA0114220_100073</name>
    <name evidence="3" type="ORF">BECKFM1743B_GA0114221_100093</name>
    <name evidence="2" type="ORF">BECKFM1743C_GA0114222_1000718</name>
</gene>
<dbReference type="EMBL" id="CAADFL010000009">
    <property type="protein sequence ID" value="VFK06013.1"/>
    <property type="molecule type" value="Genomic_DNA"/>
</dbReference>
<reference evidence="2" key="1">
    <citation type="submission" date="2019-02" db="EMBL/GenBank/DDBJ databases">
        <authorList>
            <person name="Gruber-Vodicka R. H."/>
            <person name="Seah K. B. B."/>
        </authorList>
    </citation>
    <scope>NUCLEOTIDE SEQUENCE</scope>
    <source>
        <strain evidence="1">BECK_BZ163</strain>
        <strain evidence="3">BECK_BZ164</strain>
        <strain evidence="2">BECK_BZ165</strain>
    </source>
</reference>
<evidence type="ECO:0000313" key="1">
    <source>
        <dbReference type="EMBL" id="VFJ43263.1"/>
    </source>
</evidence>
<evidence type="ECO:0000313" key="2">
    <source>
        <dbReference type="EMBL" id="VFJ43971.1"/>
    </source>
</evidence>
<dbReference type="AlphaFoldDB" id="A0A450RXT3"/>
<evidence type="ECO:0000313" key="3">
    <source>
        <dbReference type="EMBL" id="VFK06013.1"/>
    </source>
</evidence>
<sequence>MSEPMPLMVAVTRGYATRGGSNDEFVLEWGLSADDEYAWSDATDKAVLLVIHGYENHPVDVVIEDALKNEEKRKISPDAVDKTAIRLFHHSASQGVAEMERGIGNGLGVGKNEQVNIQSHVYESGGGVAIEGLLRVMDETEPDLREVIEQAAAGRMLFANRLRRLQSGLLYLRLAMESARTGDTETAMPENTALVLDTARAVHETIERILDKDAAWLNNLGARQPETKTAIAAIKALYGPGYRPEESVWSGYETDENWLLLLDDGQREAARADLARFARALDVLSDAAELLPPRLPKDAGGKAP</sequence>
<protein>
    <submittedName>
        <fullName evidence="2">Uncharacterized protein</fullName>
    </submittedName>
</protein>
<proteinExistence type="predicted"/>
<accession>A0A450RXT3</accession>